<evidence type="ECO:0000313" key="2">
    <source>
        <dbReference type="EMBL" id="OPZ93141.1"/>
    </source>
</evidence>
<organism evidence="2">
    <name type="scientific">candidate division TA06 bacterium ADurb.Bin417</name>
    <dbReference type="NCBI Taxonomy" id="1852828"/>
    <lineage>
        <taxon>Bacteria</taxon>
        <taxon>Bacteria division TA06</taxon>
    </lineage>
</organism>
<feature type="compositionally biased region" description="Basic and acidic residues" evidence="1">
    <location>
        <begin position="205"/>
        <end position="215"/>
    </location>
</feature>
<dbReference type="Proteomes" id="UP000485484">
    <property type="component" value="Unassembled WGS sequence"/>
</dbReference>
<feature type="region of interest" description="Disordered" evidence="1">
    <location>
        <begin position="194"/>
        <end position="229"/>
    </location>
</feature>
<gene>
    <name evidence="2" type="ORF">BWY73_00463</name>
</gene>
<proteinExistence type="predicted"/>
<reference evidence="2" key="1">
    <citation type="submission" date="2017-02" db="EMBL/GenBank/DDBJ databases">
        <title>Delving into the versatile metabolic prowess of the omnipresent phylum Bacteroidetes.</title>
        <authorList>
            <person name="Nobu M.K."/>
            <person name="Mei R."/>
            <person name="Narihiro T."/>
            <person name="Kuroda K."/>
            <person name="Liu W.-T."/>
        </authorList>
    </citation>
    <scope>NUCLEOTIDE SEQUENCE</scope>
    <source>
        <strain evidence="2">ADurb.Bin417</strain>
    </source>
</reference>
<evidence type="ECO:0000256" key="1">
    <source>
        <dbReference type="SAM" id="MobiDB-lite"/>
    </source>
</evidence>
<comment type="caution">
    <text evidence="2">The sequence shown here is derived from an EMBL/GenBank/DDBJ whole genome shotgun (WGS) entry which is preliminary data.</text>
</comment>
<sequence length="229" mass="24661">MKLKLNPLGPETPPRAEGGFKVLLLAGAVLALALQPAPAAADGSILGGGQVEIQGKALPLGYAQVVLLNETPDLEAVEILARRAAAKDRQPERAYHQHRAFYLIRAIEDGRRLGVSQVRTAVLSKKTDGRGAFNLRYLKPGTYYLGVYRTFRNRDIAVWLLPVQVAEGRVTQVSLDNTNAFEVYWPNRYPATAAPAAPALPKPEPAPETKTETEAKPPAAPEAAPTATP</sequence>
<dbReference type="AlphaFoldDB" id="A0A1V5MJZ0"/>
<name>A0A1V5MJZ0_UNCT6</name>
<accession>A0A1V5MJZ0</accession>
<dbReference type="EMBL" id="MWAK01000042">
    <property type="protein sequence ID" value="OPZ93141.1"/>
    <property type="molecule type" value="Genomic_DNA"/>
</dbReference>
<protein>
    <submittedName>
        <fullName evidence="2">Uncharacterized protein</fullName>
    </submittedName>
</protein>